<keyword evidence="3" id="KW-1185">Reference proteome</keyword>
<dbReference type="AlphaFoldDB" id="A0A0F0GUM8"/>
<sequence length="177" mass="18527">MISTLAKATAMLAVLAVTTPMAAQAHPAAVAHRTVDSGGTTYRLTLAAPTTIRPSVPTTITGQGYNAGQGIFVALCAIPAGVKPHKPATFTARPTPCLGPRGAGNTSRRIVNGATGEHTSPYGPNGSFLVQLDLQPKIADGVECDVDVRCAIVTRADFTATDDRTWDLYLPVRFRRG</sequence>
<feature type="signal peptide" evidence="1">
    <location>
        <begin position="1"/>
        <end position="25"/>
    </location>
</feature>
<dbReference type="PATRIC" id="fig|68170.10.peg.5420"/>
<evidence type="ECO:0000256" key="1">
    <source>
        <dbReference type="SAM" id="SignalP"/>
    </source>
</evidence>
<dbReference type="Gene3D" id="2.60.40.230">
    <property type="entry name" value="Neocarzinostatin-like"/>
    <property type="match status" value="1"/>
</dbReference>
<dbReference type="EMBL" id="JYJG01000149">
    <property type="protein sequence ID" value="KJK46980.1"/>
    <property type="molecule type" value="Genomic_DNA"/>
</dbReference>
<organism evidence="2 3">
    <name type="scientific">Lentzea aerocolonigenes</name>
    <name type="common">Lechevalieria aerocolonigenes</name>
    <name type="synonym">Saccharothrix aerocolonigenes</name>
    <dbReference type="NCBI Taxonomy" id="68170"/>
    <lineage>
        <taxon>Bacteria</taxon>
        <taxon>Bacillati</taxon>
        <taxon>Actinomycetota</taxon>
        <taxon>Actinomycetes</taxon>
        <taxon>Pseudonocardiales</taxon>
        <taxon>Pseudonocardiaceae</taxon>
        <taxon>Lentzea</taxon>
    </lineage>
</organism>
<name>A0A0F0GUM8_LENAE</name>
<feature type="chain" id="PRO_5002441670" evidence="1">
    <location>
        <begin position="26"/>
        <end position="177"/>
    </location>
</feature>
<protein>
    <submittedName>
        <fullName evidence="2">Uncharacterized protein</fullName>
    </submittedName>
</protein>
<gene>
    <name evidence="2" type="ORF">UK23_21745</name>
</gene>
<dbReference type="Proteomes" id="UP000033393">
    <property type="component" value="Unassembled WGS sequence"/>
</dbReference>
<keyword evidence="1" id="KW-0732">Signal</keyword>
<evidence type="ECO:0000313" key="3">
    <source>
        <dbReference type="Proteomes" id="UP000033393"/>
    </source>
</evidence>
<comment type="caution">
    <text evidence="2">The sequence shown here is derived from an EMBL/GenBank/DDBJ whole genome shotgun (WGS) entry which is preliminary data.</text>
</comment>
<dbReference type="RefSeq" id="WP_063778098.1">
    <property type="nucleotide sequence ID" value="NZ_JYJG01000149.1"/>
</dbReference>
<dbReference type="OrthoDB" id="3826165at2"/>
<proteinExistence type="predicted"/>
<evidence type="ECO:0000313" key="2">
    <source>
        <dbReference type="EMBL" id="KJK46980.1"/>
    </source>
</evidence>
<reference evidence="2 3" key="1">
    <citation type="submission" date="2015-02" db="EMBL/GenBank/DDBJ databases">
        <authorList>
            <person name="Ju K.-S."/>
            <person name="Doroghazi J.R."/>
            <person name="Metcalf W."/>
        </authorList>
    </citation>
    <scope>NUCLEOTIDE SEQUENCE [LARGE SCALE GENOMIC DNA]</scope>
    <source>
        <strain evidence="2 3">NRRL B-16140</strain>
    </source>
</reference>
<accession>A0A0F0GUM8</accession>